<name>A0A7J7IM82_9RHOD</name>
<keyword evidence="3" id="KW-0472">Membrane</keyword>
<evidence type="ECO:0000313" key="4">
    <source>
        <dbReference type="EMBL" id="KAF6004203.1"/>
    </source>
</evidence>
<protein>
    <recommendedName>
        <fullName evidence="6">Transmembrane protein</fullName>
    </recommendedName>
</protein>
<evidence type="ECO:0000256" key="3">
    <source>
        <dbReference type="SAM" id="Phobius"/>
    </source>
</evidence>
<reference evidence="4 5" key="1">
    <citation type="journal article" date="2020" name="J. Phycol.">
        <title>Comparative genome analysis reveals Cyanidiococcus gen. nov., a new extremophilic red algal genus sister to Cyanidioschyzon (Cyanidioschyzonaceae, Rhodophyta).</title>
        <authorList>
            <person name="Liu S.-L."/>
            <person name="Chiang Y.-R."/>
            <person name="Yoon H.S."/>
            <person name="Fu H.-Y."/>
        </authorList>
    </citation>
    <scope>NUCLEOTIDE SEQUENCE [LARGE SCALE GENOMIC DNA]</scope>
    <source>
        <strain evidence="4 5">THAL066</strain>
    </source>
</reference>
<gene>
    <name evidence="4" type="ORF">F1559_003677</name>
</gene>
<dbReference type="AlphaFoldDB" id="A0A7J7IM82"/>
<keyword evidence="3" id="KW-0812">Transmembrane</keyword>
<evidence type="ECO:0000256" key="1">
    <source>
        <dbReference type="SAM" id="Coils"/>
    </source>
</evidence>
<comment type="caution">
    <text evidence="4">The sequence shown here is derived from an EMBL/GenBank/DDBJ whole genome shotgun (WGS) entry which is preliminary data.</text>
</comment>
<feature type="coiled-coil region" evidence="1">
    <location>
        <begin position="135"/>
        <end position="197"/>
    </location>
</feature>
<accession>A0A7J7IM82</accession>
<keyword evidence="3" id="KW-1133">Transmembrane helix</keyword>
<organism evidence="4 5">
    <name type="scientific">Cyanidiococcus yangmingshanensis</name>
    <dbReference type="NCBI Taxonomy" id="2690220"/>
    <lineage>
        <taxon>Eukaryota</taxon>
        <taxon>Rhodophyta</taxon>
        <taxon>Bangiophyceae</taxon>
        <taxon>Cyanidiales</taxon>
        <taxon>Cyanidiaceae</taxon>
        <taxon>Cyanidiococcus</taxon>
    </lineage>
</organism>
<keyword evidence="5" id="KW-1185">Reference proteome</keyword>
<dbReference type="EMBL" id="VWRR01000004">
    <property type="protein sequence ID" value="KAF6004203.1"/>
    <property type="molecule type" value="Genomic_DNA"/>
</dbReference>
<dbReference type="Proteomes" id="UP000530660">
    <property type="component" value="Unassembled WGS sequence"/>
</dbReference>
<feature type="transmembrane region" description="Helical" evidence="3">
    <location>
        <begin position="21"/>
        <end position="46"/>
    </location>
</feature>
<feature type="region of interest" description="Disordered" evidence="2">
    <location>
        <begin position="86"/>
        <end position="116"/>
    </location>
</feature>
<proteinExistence type="predicted"/>
<sequence>MIGRNSANSAKIYSRSSKKLLFVRLGMKYYVGEALISRTFLIYLWIAAVVFKTSCLSGWSLAERPKIEVRSTARAAESSLMEMSNIQGQGSQGCGHSHNAEAAQRVGRDTVDSTVIDENEEDELDGETWRLRGQVEELSRELSAAKQALKDKLKSEKLLLEQITRYAEERKNQERNRLDLETQLVQVRAELAELQARPPPEPDLARLELVAVVRAKAHYRAKQVFDTLEQHGILDRLRRGRRLTARVARRSSRKLREAKKKFKPYMKQMKRWSRKLYHSAAQDVRLAIARARPALQYVNVRLRTCLSSSMSRMMRYLPPEQRHRLWNLYQAASARLYEYGQCCGKQLKHARREHSNGPAGTYSIALERVVAFKENARIAAWCFWQADSTSRVVLMSVAWISMVLVWAGVGMTLFLGRIVSKTFRILASTR</sequence>
<keyword evidence="1" id="KW-0175">Coiled coil</keyword>
<evidence type="ECO:0008006" key="6">
    <source>
        <dbReference type="Google" id="ProtNLM"/>
    </source>
</evidence>
<feature type="transmembrane region" description="Helical" evidence="3">
    <location>
        <begin position="392"/>
        <end position="415"/>
    </location>
</feature>
<dbReference type="OrthoDB" id="10585466at2759"/>
<evidence type="ECO:0000256" key="2">
    <source>
        <dbReference type="SAM" id="MobiDB-lite"/>
    </source>
</evidence>
<evidence type="ECO:0000313" key="5">
    <source>
        <dbReference type="Proteomes" id="UP000530660"/>
    </source>
</evidence>